<keyword evidence="3" id="KW-1185">Reference proteome</keyword>
<protein>
    <submittedName>
        <fullName evidence="2">RpsU-divergently transcribed protein</fullName>
    </submittedName>
</protein>
<name>A0ABT3Q6C7_9PROT</name>
<dbReference type="InterPro" id="IPR013718">
    <property type="entry name" value="COQ9_C"/>
</dbReference>
<dbReference type="Gene3D" id="1.10.357.10">
    <property type="entry name" value="Tetracycline Repressor, domain 2"/>
    <property type="match status" value="1"/>
</dbReference>
<evidence type="ECO:0000313" key="3">
    <source>
        <dbReference type="Proteomes" id="UP001526446"/>
    </source>
</evidence>
<evidence type="ECO:0000313" key="2">
    <source>
        <dbReference type="EMBL" id="MCX2560842.1"/>
    </source>
</evidence>
<comment type="caution">
    <text evidence="2">The sequence shown here is derived from an EMBL/GenBank/DDBJ whole genome shotgun (WGS) entry which is preliminary data.</text>
</comment>
<accession>A0ABT3Q6C7</accession>
<dbReference type="RefSeq" id="WP_166120700.1">
    <property type="nucleotide sequence ID" value="NZ_JAPIUX010000003.1"/>
</dbReference>
<proteinExistence type="predicted"/>
<dbReference type="Pfam" id="PF08511">
    <property type="entry name" value="COQ9"/>
    <property type="match status" value="1"/>
</dbReference>
<dbReference type="Proteomes" id="UP001526446">
    <property type="component" value="Unassembled WGS sequence"/>
</dbReference>
<reference evidence="2 3" key="1">
    <citation type="submission" date="2022-11" db="EMBL/GenBank/DDBJ databases">
        <title>Genome sequencing of Acetobacter type strain.</title>
        <authorList>
            <person name="Heo J."/>
            <person name="Lee D."/>
            <person name="Han B.-H."/>
            <person name="Hong S.-B."/>
            <person name="Kwon S.-W."/>
        </authorList>
    </citation>
    <scope>NUCLEOTIDE SEQUENCE [LARGE SCALE GENOMIC DNA]</scope>
    <source>
        <strain evidence="2 3">KACC 21251</strain>
    </source>
</reference>
<feature type="domain" description="COQ9 C-terminal" evidence="1">
    <location>
        <begin position="138"/>
        <end position="202"/>
    </location>
</feature>
<organism evidence="2 3">
    <name type="scientific">Acetobacter farinalis</name>
    <dbReference type="NCBI Taxonomy" id="1260984"/>
    <lineage>
        <taxon>Bacteria</taxon>
        <taxon>Pseudomonadati</taxon>
        <taxon>Pseudomonadota</taxon>
        <taxon>Alphaproteobacteria</taxon>
        <taxon>Acetobacterales</taxon>
        <taxon>Acetobacteraceae</taxon>
        <taxon>Acetobacter</taxon>
    </lineage>
</organism>
<sequence length="226" mass="24247">MITGWGRVEQAVSLAVAGLATGSMPAPIARDSVRDEAVRKLAAVAGERGWSLAVLREVAGLEADLFFPGGPAEMVEYWSDLCDRDMVAAMLGTTEPRLSQRVRQALLLRLPADRAMRAATRSGLAVLATPCARGGLRRSLMRTVNAFWQAAQDESEGLTYVTKRLTLGGVYGATLLFWLARGQDEAAMAAFVDRRLAGVLRLGKWRARLSGRSAPPRPASAHSATA</sequence>
<gene>
    <name evidence="2" type="ORF">OQ252_05420</name>
</gene>
<dbReference type="EMBL" id="JAPIUX010000003">
    <property type="protein sequence ID" value="MCX2560842.1"/>
    <property type="molecule type" value="Genomic_DNA"/>
</dbReference>
<evidence type="ECO:0000259" key="1">
    <source>
        <dbReference type="Pfam" id="PF08511"/>
    </source>
</evidence>